<gene>
    <name evidence="2" type="ORF">M569_11929</name>
</gene>
<proteinExistence type="predicted"/>
<keyword evidence="3" id="KW-1185">Reference proteome</keyword>
<evidence type="ECO:0000259" key="1">
    <source>
        <dbReference type="Pfam" id="PF25037"/>
    </source>
</evidence>
<organism evidence="2 3">
    <name type="scientific">Genlisea aurea</name>
    <dbReference type="NCBI Taxonomy" id="192259"/>
    <lineage>
        <taxon>Eukaryota</taxon>
        <taxon>Viridiplantae</taxon>
        <taxon>Streptophyta</taxon>
        <taxon>Embryophyta</taxon>
        <taxon>Tracheophyta</taxon>
        <taxon>Spermatophyta</taxon>
        <taxon>Magnoliopsida</taxon>
        <taxon>eudicotyledons</taxon>
        <taxon>Gunneridae</taxon>
        <taxon>Pentapetalae</taxon>
        <taxon>asterids</taxon>
        <taxon>lamiids</taxon>
        <taxon>Lamiales</taxon>
        <taxon>Lentibulariaceae</taxon>
        <taxon>Genlisea</taxon>
    </lineage>
</organism>
<accession>S8DSV7</accession>
<evidence type="ECO:0000313" key="3">
    <source>
        <dbReference type="Proteomes" id="UP000015453"/>
    </source>
</evidence>
<dbReference type="Proteomes" id="UP000015453">
    <property type="component" value="Unassembled WGS sequence"/>
</dbReference>
<sequence length="488" mass="55417">QVWSRRITGVGDGIVQGTEALAQGVAFGVSGVVRKPVERARQDGLLGLAHGLGQAFLGFFVQPMSGALDFFSLTVDGIGVSFSRCLEILTDKKSFERIRTPRAFRADKILREYSEREALGQMILYLAETSRNLGCTEIFKEPSKFAWSDCYEEHFAVPYRRIVLVTNKRVMLLRSVASGQMDKKPCKITWDVPWEEVMTLELAKVGHAITSHLIIHLKSFKRGGNFVRVIKCNAEQSPEEQEPQALTVCSAVRKVLMAHRNEMQQVSTFRKDFQRQPGTVIRSTEISTLGIVSDQRNFVQHCVNFSRIWSSERESKSRCTLCRKQSVESHEYCSIWRPVCPDGYVSIGDVARPSNHPPTVASIYRKTDHLFALPIGYDLVWRNCLDDYKSPVSIWHPRAPRGYASLGCIAAASFEEPEMGSVYCVAESIVEETRFEEDRIWTAPESYPWACHLYQTHSDALHLVALRQPYQESTWRPKRIVDSQQMSL</sequence>
<dbReference type="EMBL" id="AUSU01005847">
    <property type="protein sequence ID" value="EPS62857.1"/>
    <property type="molecule type" value="Genomic_DNA"/>
</dbReference>
<feature type="non-terminal residue" evidence="2">
    <location>
        <position position="488"/>
    </location>
</feature>
<dbReference type="PANTHER" id="PTHR16166">
    <property type="entry name" value="VACUOLAR PROTEIN SORTING-ASSOCIATED PROTEIN VPS13"/>
    <property type="match status" value="1"/>
</dbReference>
<dbReference type="AlphaFoldDB" id="S8DSV7"/>
<name>S8DSV7_9LAMI</name>
<dbReference type="Pfam" id="PF25037">
    <property type="entry name" value="VPS13_C"/>
    <property type="match status" value="1"/>
</dbReference>
<dbReference type="OrthoDB" id="428159at2759"/>
<reference evidence="2 3" key="1">
    <citation type="journal article" date="2013" name="BMC Genomics">
        <title>The miniature genome of a carnivorous plant Genlisea aurea contains a low number of genes and short non-coding sequences.</title>
        <authorList>
            <person name="Leushkin E.V."/>
            <person name="Sutormin R.A."/>
            <person name="Nabieva E.R."/>
            <person name="Penin A.A."/>
            <person name="Kondrashov A.S."/>
            <person name="Logacheva M.D."/>
        </authorList>
    </citation>
    <scope>NUCLEOTIDE SEQUENCE [LARGE SCALE GENOMIC DNA]</scope>
</reference>
<dbReference type="GO" id="GO:0045053">
    <property type="term" value="P:protein retention in Golgi apparatus"/>
    <property type="evidence" value="ECO:0007669"/>
    <property type="project" value="TreeGrafter"/>
</dbReference>
<feature type="non-terminal residue" evidence="2">
    <location>
        <position position="1"/>
    </location>
</feature>
<dbReference type="Pfam" id="PF06101">
    <property type="entry name" value="Vps62"/>
    <property type="match status" value="1"/>
</dbReference>
<comment type="caution">
    <text evidence="2">The sequence shown here is derived from an EMBL/GenBank/DDBJ whole genome shotgun (WGS) entry which is preliminary data.</text>
</comment>
<dbReference type="PANTHER" id="PTHR16166:SF137">
    <property type="entry name" value="PLECKSTRIN HOMOLOGY (PH) DOMAIN-CONTAINING PROTEIN"/>
    <property type="match status" value="1"/>
</dbReference>
<evidence type="ECO:0000313" key="2">
    <source>
        <dbReference type="EMBL" id="EPS62857.1"/>
    </source>
</evidence>
<dbReference type="GO" id="GO:0006623">
    <property type="term" value="P:protein targeting to vacuole"/>
    <property type="evidence" value="ECO:0007669"/>
    <property type="project" value="TreeGrafter"/>
</dbReference>
<protein>
    <recommendedName>
        <fullName evidence="1">Intermembrane lipid transfer protein VPS13-like C-terminal domain-containing protein</fullName>
    </recommendedName>
</protein>
<dbReference type="InterPro" id="IPR026847">
    <property type="entry name" value="VPS13"/>
</dbReference>
<feature type="domain" description="Intermembrane lipid transfer protein VPS13-like C-terminal" evidence="1">
    <location>
        <begin position="98"/>
        <end position="211"/>
    </location>
</feature>
<dbReference type="InterPro" id="IPR056748">
    <property type="entry name" value="VPS13-like_C"/>
</dbReference>
<dbReference type="InterPro" id="IPR009291">
    <property type="entry name" value="Vps62"/>
</dbReference>